<dbReference type="PATRIC" id="fig|135826.4.peg.1407"/>
<dbReference type="Gene3D" id="1.10.340.30">
    <property type="entry name" value="Hypothetical protein, domain 2"/>
    <property type="match status" value="1"/>
</dbReference>
<dbReference type="CDD" id="cd00056">
    <property type="entry name" value="ENDO3c"/>
    <property type="match status" value="1"/>
</dbReference>
<keyword evidence="5" id="KW-0234">DNA repair</keyword>
<dbReference type="FunFam" id="1.10.340.30:FF:000004">
    <property type="entry name" value="DNA-3-methyladenine glycosylase II"/>
    <property type="match status" value="1"/>
</dbReference>
<keyword evidence="8" id="KW-1185">Reference proteome</keyword>
<organism evidence="7 8">
    <name type="scientific">Jeotgalibacillus alimentarius</name>
    <dbReference type="NCBI Taxonomy" id="135826"/>
    <lineage>
        <taxon>Bacteria</taxon>
        <taxon>Bacillati</taxon>
        <taxon>Bacillota</taxon>
        <taxon>Bacilli</taxon>
        <taxon>Bacillales</taxon>
        <taxon>Caryophanaceae</taxon>
        <taxon>Jeotgalibacillus</taxon>
    </lineage>
</organism>
<dbReference type="Proteomes" id="UP000031950">
    <property type="component" value="Unassembled WGS sequence"/>
</dbReference>
<dbReference type="GO" id="GO:0032131">
    <property type="term" value="F:alkylated DNA binding"/>
    <property type="evidence" value="ECO:0007669"/>
    <property type="project" value="TreeGrafter"/>
</dbReference>
<dbReference type="GO" id="GO:0006307">
    <property type="term" value="P:DNA alkylation repair"/>
    <property type="evidence" value="ECO:0007669"/>
    <property type="project" value="TreeGrafter"/>
</dbReference>
<name>A0A0C2W405_9BACL</name>
<dbReference type="SMART" id="SM00478">
    <property type="entry name" value="ENDO3c"/>
    <property type="match status" value="1"/>
</dbReference>
<evidence type="ECO:0000256" key="1">
    <source>
        <dbReference type="ARBA" id="ARBA00000086"/>
    </source>
</evidence>
<gene>
    <name evidence="7" type="ORF">KP77_14130</name>
</gene>
<dbReference type="Gene3D" id="1.10.1670.40">
    <property type="match status" value="1"/>
</dbReference>
<evidence type="ECO:0000259" key="6">
    <source>
        <dbReference type="SMART" id="SM00478"/>
    </source>
</evidence>
<dbReference type="PANTHER" id="PTHR43003">
    <property type="entry name" value="DNA-3-METHYLADENINE GLYCOSYLASE"/>
    <property type="match status" value="1"/>
</dbReference>
<proteinExistence type="inferred from homology"/>
<dbReference type="SUPFAM" id="SSF48150">
    <property type="entry name" value="DNA-glycosylase"/>
    <property type="match status" value="1"/>
</dbReference>
<evidence type="ECO:0000256" key="2">
    <source>
        <dbReference type="ARBA" id="ARBA00010817"/>
    </source>
</evidence>
<dbReference type="GO" id="GO:0043916">
    <property type="term" value="F:DNA-7-methylguanine glycosylase activity"/>
    <property type="evidence" value="ECO:0007669"/>
    <property type="project" value="TreeGrafter"/>
</dbReference>
<comment type="catalytic activity">
    <reaction evidence="1">
        <text>Hydrolysis of alkylated DNA, releasing 3-methyladenine, 3-methylguanine, 7-methylguanine and 7-methyladenine.</text>
        <dbReference type="EC" id="3.2.2.21"/>
    </reaction>
</comment>
<evidence type="ECO:0000256" key="3">
    <source>
        <dbReference type="ARBA" id="ARBA00012000"/>
    </source>
</evidence>
<dbReference type="GO" id="GO:0008725">
    <property type="term" value="F:DNA-3-methyladenine glycosylase activity"/>
    <property type="evidence" value="ECO:0007669"/>
    <property type="project" value="TreeGrafter"/>
</dbReference>
<dbReference type="EC" id="3.2.2.21" evidence="3"/>
<dbReference type="STRING" id="135826.KP77_14130"/>
<comment type="similarity">
    <text evidence="2">Belongs to the alkylbase DNA glycosidase AlkA family.</text>
</comment>
<evidence type="ECO:0000256" key="5">
    <source>
        <dbReference type="ARBA" id="ARBA00023204"/>
    </source>
</evidence>
<evidence type="ECO:0000313" key="7">
    <source>
        <dbReference type="EMBL" id="KIL50793.1"/>
    </source>
</evidence>
<dbReference type="GO" id="GO:0005737">
    <property type="term" value="C:cytoplasm"/>
    <property type="evidence" value="ECO:0007669"/>
    <property type="project" value="TreeGrafter"/>
</dbReference>
<evidence type="ECO:0000256" key="4">
    <source>
        <dbReference type="ARBA" id="ARBA00022763"/>
    </source>
</evidence>
<comment type="caution">
    <text evidence="7">The sequence shown here is derived from an EMBL/GenBank/DDBJ whole genome shotgun (WGS) entry which is preliminary data.</text>
</comment>
<protein>
    <recommendedName>
        <fullName evidence="3">DNA-3-methyladenine glycosylase II</fullName>
        <ecNumber evidence="3">3.2.2.21</ecNumber>
    </recommendedName>
</protein>
<dbReference type="EMBL" id="JXRQ01000016">
    <property type="protein sequence ID" value="KIL50793.1"/>
    <property type="molecule type" value="Genomic_DNA"/>
</dbReference>
<dbReference type="InterPro" id="IPR003265">
    <property type="entry name" value="HhH-GPD_domain"/>
</dbReference>
<dbReference type="AlphaFoldDB" id="A0A0C2W405"/>
<dbReference type="PANTHER" id="PTHR43003:SF5">
    <property type="entry name" value="DNA-3-METHYLADENINE GLYCOSYLASE"/>
    <property type="match status" value="1"/>
</dbReference>
<accession>A0A0C2W405</accession>
<dbReference type="InterPro" id="IPR051912">
    <property type="entry name" value="Alkylbase_DNA_Glycosylase/TA"/>
</dbReference>
<dbReference type="InterPro" id="IPR011257">
    <property type="entry name" value="DNA_glycosylase"/>
</dbReference>
<dbReference type="Pfam" id="PF00730">
    <property type="entry name" value="HhH-GPD"/>
    <property type="match status" value="1"/>
</dbReference>
<reference evidence="7 8" key="1">
    <citation type="submission" date="2015-01" db="EMBL/GenBank/DDBJ databases">
        <title>Genome sequence of Jeotgalibacillus alimentarius.</title>
        <authorList>
            <person name="Goh K.M."/>
            <person name="Chan K.-G."/>
            <person name="Yaakop A.S."/>
            <person name="Ee R."/>
            <person name="Gan H.M."/>
            <person name="Chan C.S."/>
        </authorList>
    </citation>
    <scope>NUCLEOTIDE SEQUENCE [LARGE SCALE GENOMIC DNA]</scope>
    <source>
        <strain evidence="7 8">YKJ-13</strain>
    </source>
</reference>
<feature type="domain" description="HhH-GPD" evidence="6">
    <location>
        <begin position="138"/>
        <end position="298"/>
    </location>
</feature>
<sequence length="301" mass="34358">MGACYNQKKGVKQMWQHEINIKGPYDFERVLDRMRLDPLVVIDQANLRLSLPVEIEHKQAVHITFTGSVDSPSFKVEGKHDQQAAIQVVKRVLQLERGLHEIHAHFKDSSLKAIFEEHAGTPLVLEPTPYSCLLKSVIHQQLNMSFAATLTERFVKTFGEQVDGVWFYPDPEKVADIPLEKLREMQFSQRKAEYLIGIGEKITSGELDLNALSQEDDGEVIKQLVKIRGIGPWTAQSVLLFGFGRMDIFLPADIGIQNALKKHFQLDDKPALDDMEVWLKDWRPCSSYASLYLWRSIETGK</sequence>
<keyword evidence="7" id="KW-0326">Glycosidase</keyword>
<dbReference type="GO" id="GO:0006285">
    <property type="term" value="P:base-excision repair, AP site formation"/>
    <property type="evidence" value="ECO:0007669"/>
    <property type="project" value="TreeGrafter"/>
</dbReference>
<keyword evidence="7" id="KW-0378">Hydrolase</keyword>
<dbReference type="GO" id="GO:0032993">
    <property type="term" value="C:protein-DNA complex"/>
    <property type="evidence" value="ECO:0007669"/>
    <property type="project" value="TreeGrafter"/>
</dbReference>
<keyword evidence="4" id="KW-0227">DNA damage</keyword>
<evidence type="ECO:0000313" key="8">
    <source>
        <dbReference type="Proteomes" id="UP000031950"/>
    </source>
</evidence>